<dbReference type="PROSITE" id="PS00211">
    <property type="entry name" value="ABC_TRANSPORTER_1"/>
    <property type="match status" value="1"/>
</dbReference>
<dbReference type="Pfam" id="PF00005">
    <property type="entry name" value="ABC_tran"/>
    <property type="match status" value="1"/>
</dbReference>
<comment type="function">
    <text evidence="4">Part of an ABC transporter complex. Transmembrane domains (TMD) form a pore in the inner membrane and the ATP-binding domain (NBD) is responsible for energy generation.</text>
</comment>
<gene>
    <name evidence="6" type="ORF">Bandiella_00652</name>
</gene>
<dbReference type="PROSITE" id="PS50893">
    <property type="entry name" value="ABC_TRANSPORTER_2"/>
    <property type="match status" value="1"/>
</dbReference>
<evidence type="ECO:0000259" key="5">
    <source>
        <dbReference type="PROSITE" id="PS50893"/>
    </source>
</evidence>
<evidence type="ECO:0000256" key="3">
    <source>
        <dbReference type="ARBA" id="ARBA00022840"/>
    </source>
</evidence>
<sequence length="209" mass="22899">MLKISNVNKFFGDVQILDNISLSIEKSTIIGLAGPSGSGKSTLLRCIQKLELPDSGTIECSGRVGFMFQDFQLFPHMTVLQNLVYAPKLKDKTHDHYERAKIMLRDLGIAGKANEYPSSLSGGQKQRVALARSLMMQPEVLLCDEPTSGLDAAATLDVASLLKSVREKMNVTMVIASHDLDFLDKISDQIFLLKDGKLVDKNGKLALTS</sequence>
<dbReference type="InterPro" id="IPR017871">
    <property type="entry name" value="ABC_transporter-like_CS"/>
</dbReference>
<keyword evidence="7" id="KW-1185">Reference proteome</keyword>
<name>A0ABZ0UKB0_9RICK</name>
<dbReference type="Proteomes" id="UP001327219">
    <property type="component" value="Chromosome"/>
</dbReference>
<dbReference type="PANTHER" id="PTHR42781">
    <property type="entry name" value="SPERMIDINE/PUTRESCINE IMPORT ATP-BINDING PROTEIN POTA"/>
    <property type="match status" value="1"/>
</dbReference>
<dbReference type="InterPro" id="IPR027417">
    <property type="entry name" value="P-loop_NTPase"/>
</dbReference>
<organism evidence="6 7">
    <name type="scientific">Candidatus Bandiella euplotis</name>
    <dbReference type="NCBI Taxonomy" id="1664265"/>
    <lineage>
        <taxon>Bacteria</taxon>
        <taxon>Pseudomonadati</taxon>
        <taxon>Pseudomonadota</taxon>
        <taxon>Alphaproteobacteria</taxon>
        <taxon>Rickettsiales</taxon>
        <taxon>Candidatus Midichloriaceae</taxon>
        <taxon>Candidatus Bandiella</taxon>
    </lineage>
</organism>
<dbReference type="InterPro" id="IPR050093">
    <property type="entry name" value="ABC_SmlMolc_Importer"/>
</dbReference>
<evidence type="ECO:0000256" key="2">
    <source>
        <dbReference type="ARBA" id="ARBA00022741"/>
    </source>
</evidence>
<dbReference type="GO" id="GO:0005524">
    <property type="term" value="F:ATP binding"/>
    <property type="evidence" value="ECO:0007669"/>
    <property type="project" value="UniProtKB-KW"/>
</dbReference>
<dbReference type="Gene3D" id="3.40.50.300">
    <property type="entry name" value="P-loop containing nucleotide triphosphate hydrolases"/>
    <property type="match status" value="1"/>
</dbReference>
<protein>
    <submittedName>
        <fullName evidence="6">Amino acid ABC transporter ATP-binding protein</fullName>
    </submittedName>
</protein>
<dbReference type="InterPro" id="IPR003439">
    <property type="entry name" value="ABC_transporter-like_ATP-bd"/>
</dbReference>
<dbReference type="EMBL" id="CP110820">
    <property type="protein sequence ID" value="WPX96536.1"/>
    <property type="molecule type" value="Genomic_DNA"/>
</dbReference>
<reference evidence="6 7" key="1">
    <citation type="submission" date="2022-11" db="EMBL/GenBank/DDBJ databases">
        <title>Host association and intracellularity evolved multiple times independently in the Rickettsiales.</title>
        <authorList>
            <person name="Castelli M."/>
            <person name="Nardi T."/>
            <person name="Gammuto L."/>
            <person name="Bellinzona G."/>
            <person name="Sabaneyeva E."/>
            <person name="Potekhin A."/>
            <person name="Serra V."/>
            <person name="Petroni G."/>
            <person name="Sassera D."/>
        </authorList>
    </citation>
    <scope>NUCLEOTIDE SEQUENCE [LARGE SCALE GENOMIC DNA]</scope>
    <source>
        <strain evidence="6 7">NDG2</strain>
    </source>
</reference>
<keyword evidence="3 6" id="KW-0067">ATP-binding</keyword>
<dbReference type="RefSeq" id="WP_323733305.1">
    <property type="nucleotide sequence ID" value="NZ_CP110820.1"/>
</dbReference>
<evidence type="ECO:0000256" key="4">
    <source>
        <dbReference type="ARBA" id="ARBA00024725"/>
    </source>
</evidence>
<evidence type="ECO:0000313" key="6">
    <source>
        <dbReference type="EMBL" id="WPX96536.1"/>
    </source>
</evidence>
<dbReference type="InterPro" id="IPR003593">
    <property type="entry name" value="AAA+_ATPase"/>
</dbReference>
<dbReference type="SMART" id="SM00382">
    <property type="entry name" value="AAA"/>
    <property type="match status" value="1"/>
</dbReference>
<evidence type="ECO:0000256" key="1">
    <source>
        <dbReference type="ARBA" id="ARBA00022448"/>
    </source>
</evidence>
<proteinExistence type="predicted"/>
<dbReference type="PANTHER" id="PTHR42781:SF9">
    <property type="entry name" value="AMINO ACID ABC TRANSPORTER, ATP-BINDING PROTEIN-RELATED"/>
    <property type="match status" value="1"/>
</dbReference>
<keyword evidence="2" id="KW-0547">Nucleotide-binding</keyword>
<accession>A0ABZ0UKB0</accession>
<feature type="domain" description="ABC transporter" evidence="5">
    <location>
        <begin position="2"/>
        <end position="209"/>
    </location>
</feature>
<dbReference type="SUPFAM" id="SSF52540">
    <property type="entry name" value="P-loop containing nucleoside triphosphate hydrolases"/>
    <property type="match status" value="1"/>
</dbReference>
<evidence type="ECO:0000313" key="7">
    <source>
        <dbReference type="Proteomes" id="UP001327219"/>
    </source>
</evidence>
<keyword evidence="1" id="KW-0813">Transport</keyword>